<sequence>MTAPQPERRAWDIEASANDASCVTLLSHAIQSIVVEGTSKPGEADVTLYAYPPEYGIKQLVPPPAPEQLYWPTTWGPNAEGEIDGALLTPAVVPDVRAEDGSLHAVSVAASRFTLSPGDLKSSVAVGILPFKEGGSN</sequence>
<gene>
    <name evidence="1" type="ORF">WDJ50_02515</name>
</gene>
<evidence type="ECO:0000313" key="1">
    <source>
        <dbReference type="EMBL" id="WYF45010.1"/>
    </source>
</evidence>
<accession>A0AAU6Q436</accession>
<dbReference type="AlphaFoldDB" id="A0AAU6Q436"/>
<dbReference type="EMBL" id="CP149782">
    <property type="protein sequence ID" value="WYF45010.1"/>
    <property type="molecule type" value="Genomic_DNA"/>
</dbReference>
<reference evidence="1" key="1">
    <citation type="submission" date="2024-03" db="EMBL/GenBank/DDBJ databases">
        <title>Deinococcus weizhi sp. nov., isolated from human skin.</title>
        <authorList>
            <person name="Wei Z."/>
            <person name="Tian F."/>
            <person name="Yang C."/>
            <person name="Xin L.T."/>
            <person name="Wen Z.J."/>
            <person name="Lan K.C."/>
            <person name="Yu L."/>
            <person name="Zhe W."/>
            <person name="Dan F.D."/>
            <person name="Jun W."/>
            <person name="Rui Z."/>
            <person name="Yong X.J."/>
            <person name="Ting Y."/>
            <person name="Wei X."/>
            <person name="Xu Z.G."/>
            <person name="Xin Z."/>
            <person name="Dong F.G."/>
            <person name="Ni X.M."/>
            <person name="Zheng M.G."/>
            <person name="Chun Y."/>
            <person name="Qian W.X."/>
        </authorList>
    </citation>
    <scope>NUCLEOTIDE SEQUENCE</scope>
    <source>
        <strain evidence="1">VB142</strain>
    </source>
</reference>
<name>A0AAU6Q436_9DEIO</name>
<proteinExistence type="predicted"/>
<dbReference type="RefSeq" id="WP_339096182.1">
    <property type="nucleotide sequence ID" value="NZ_CP149782.1"/>
</dbReference>
<organism evidence="1">
    <name type="scientific">Deinococcus sp. VB142</name>
    <dbReference type="NCBI Taxonomy" id="3112952"/>
    <lineage>
        <taxon>Bacteria</taxon>
        <taxon>Thermotogati</taxon>
        <taxon>Deinococcota</taxon>
        <taxon>Deinococci</taxon>
        <taxon>Deinococcales</taxon>
        <taxon>Deinococcaceae</taxon>
        <taxon>Deinococcus</taxon>
    </lineage>
</organism>
<protein>
    <submittedName>
        <fullName evidence="1">Uncharacterized protein</fullName>
    </submittedName>
</protein>